<evidence type="ECO:0000313" key="2">
    <source>
        <dbReference type="Proteomes" id="UP000011713"/>
    </source>
</evidence>
<protein>
    <submittedName>
        <fullName evidence="1">Uncharacterized protein</fullName>
    </submittedName>
</protein>
<organism evidence="1 2">
    <name type="scientific">Hyaloperonospora arabidopsidis (strain Emoy2)</name>
    <name type="common">Downy mildew agent</name>
    <name type="synonym">Peronospora arabidopsidis</name>
    <dbReference type="NCBI Taxonomy" id="559515"/>
    <lineage>
        <taxon>Eukaryota</taxon>
        <taxon>Sar</taxon>
        <taxon>Stramenopiles</taxon>
        <taxon>Oomycota</taxon>
        <taxon>Peronosporomycetes</taxon>
        <taxon>Peronosporales</taxon>
        <taxon>Peronosporaceae</taxon>
        <taxon>Hyaloperonospora</taxon>
    </lineage>
</organism>
<dbReference type="Proteomes" id="UP000011713">
    <property type="component" value="Unassembled WGS sequence"/>
</dbReference>
<keyword evidence="2" id="KW-1185">Reference proteome</keyword>
<evidence type="ECO:0000313" key="1">
    <source>
        <dbReference type="EnsemblProtists" id="HpaP810024"/>
    </source>
</evidence>
<proteinExistence type="predicted"/>
<name>M4BU37_HYAAE</name>
<sequence>MACPWLLEFARDNSPYEFVPRVPVSITLLTTTKIRICADGTTTFLLLSLLHKARKS</sequence>
<dbReference type="HOGENOM" id="CLU_3018352_0_0_1"/>
<dbReference type="EMBL" id="JH597899">
    <property type="status" value="NOT_ANNOTATED_CDS"/>
    <property type="molecule type" value="Genomic_DNA"/>
</dbReference>
<dbReference type="EnsemblProtists" id="HpaT810024">
    <property type="protein sequence ID" value="HpaP810024"/>
    <property type="gene ID" value="HpaG810024"/>
</dbReference>
<dbReference type="InParanoid" id="M4BU37"/>
<accession>M4BU37</accession>
<dbReference type="AlphaFoldDB" id="M4BU37"/>
<reference evidence="2" key="1">
    <citation type="journal article" date="2010" name="Science">
        <title>Signatures of adaptation to obligate biotrophy in the Hyaloperonospora arabidopsidis genome.</title>
        <authorList>
            <person name="Baxter L."/>
            <person name="Tripathy S."/>
            <person name="Ishaque N."/>
            <person name="Boot N."/>
            <person name="Cabral A."/>
            <person name="Kemen E."/>
            <person name="Thines M."/>
            <person name="Ah-Fong A."/>
            <person name="Anderson R."/>
            <person name="Badejoko W."/>
            <person name="Bittner-Eddy P."/>
            <person name="Boore J.L."/>
            <person name="Chibucos M.C."/>
            <person name="Coates M."/>
            <person name="Dehal P."/>
            <person name="Delehaunty K."/>
            <person name="Dong S."/>
            <person name="Downton P."/>
            <person name="Dumas B."/>
            <person name="Fabro G."/>
            <person name="Fronick C."/>
            <person name="Fuerstenberg S.I."/>
            <person name="Fulton L."/>
            <person name="Gaulin E."/>
            <person name="Govers F."/>
            <person name="Hughes L."/>
            <person name="Humphray S."/>
            <person name="Jiang R.H."/>
            <person name="Judelson H."/>
            <person name="Kamoun S."/>
            <person name="Kyung K."/>
            <person name="Meijer H."/>
            <person name="Minx P."/>
            <person name="Morris P."/>
            <person name="Nelson J."/>
            <person name="Phuntumart V."/>
            <person name="Qutob D."/>
            <person name="Rehmany A."/>
            <person name="Rougon-Cardoso A."/>
            <person name="Ryden P."/>
            <person name="Torto-Alalibo T."/>
            <person name="Studholme D."/>
            <person name="Wang Y."/>
            <person name="Win J."/>
            <person name="Wood J."/>
            <person name="Clifton S.W."/>
            <person name="Rogers J."/>
            <person name="Van den Ackerveken G."/>
            <person name="Jones J.D."/>
            <person name="McDowell J.M."/>
            <person name="Beynon J."/>
            <person name="Tyler B.M."/>
        </authorList>
    </citation>
    <scope>NUCLEOTIDE SEQUENCE [LARGE SCALE GENOMIC DNA]</scope>
    <source>
        <strain evidence="2">Emoy2</strain>
    </source>
</reference>
<reference evidence="1" key="2">
    <citation type="submission" date="2015-06" db="UniProtKB">
        <authorList>
            <consortium name="EnsemblProtists"/>
        </authorList>
    </citation>
    <scope>IDENTIFICATION</scope>
    <source>
        <strain evidence="1">Emoy2</strain>
    </source>
</reference>
<dbReference type="VEuPathDB" id="FungiDB:HpaG810024"/>